<sequence length="299" mass="34772">MNKKPYMRIKELIEKSGCSRTTIHYYLRNGLLHPPLKTGRTMAYYDDSHLERLEQIRKMKREMRLPIDFLRKELEKSDPHPQEEEAPPPREEALEALPEEADPRLQRKLEITEKAIEVFSEKGYHRTKVQDITQAVGISTGTFYLYFPNKRDLFVEVVNDVIRKILGGAARAIKNETDLAERLRLRGRVFFENYQRYNEILHQLRAEMAGEDKWPEQAVRKIYHDLTTPIIREVQQAIDTGVITPPIDPDLFAYALTGLIEMLSLRVTMDDKYDITAVQAFIEQLLAGVTFNPEQGDKA</sequence>
<evidence type="ECO:0000259" key="5">
    <source>
        <dbReference type="PROSITE" id="PS50977"/>
    </source>
</evidence>
<dbReference type="SUPFAM" id="SSF46955">
    <property type="entry name" value="Putative DNA-binding domain"/>
    <property type="match status" value="1"/>
</dbReference>
<organism evidence="6 7">
    <name type="scientific">Desulfatibacillum alkenivorans DSM 16219</name>
    <dbReference type="NCBI Taxonomy" id="1121393"/>
    <lineage>
        <taxon>Bacteria</taxon>
        <taxon>Pseudomonadati</taxon>
        <taxon>Thermodesulfobacteriota</taxon>
        <taxon>Desulfobacteria</taxon>
        <taxon>Desulfobacterales</taxon>
        <taxon>Desulfatibacillaceae</taxon>
        <taxon>Desulfatibacillum</taxon>
    </lineage>
</organism>
<dbReference type="Pfam" id="PF00440">
    <property type="entry name" value="TetR_N"/>
    <property type="match status" value="1"/>
</dbReference>
<feature type="compositionally biased region" description="Basic and acidic residues" evidence="3">
    <location>
        <begin position="72"/>
        <end position="93"/>
    </location>
</feature>
<feature type="domain" description="HTH tetR-type" evidence="5">
    <location>
        <begin position="105"/>
        <end position="165"/>
    </location>
</feature>
<evidence type="ECO:0000313" key="6">
    <source>
        <dbReference type="EMBL" id="SHI86449.1"/>
    </source>
</evidence>
<dbReference type="GO" id="GO:0003700">
    <property type="term" value="F:DNA-binding transcription factor activity"/>
    <property type="evidence" value="ECO:0007669"/>
    <property type="project" value="TreeGrafter"/>
</dbReference>
<feature type="domain" description="HTH merR-type" evidence="4">
    <location>
        <begin position="6"/>
        <end position="61"/>
    </location>
</feature>
<dbReference type="Proteomes" id="UP000183994">
    <property type="component" value="Unassembled WGS sequence"/>
</dbReference>
<dbReference type="STRING" id="1121393.SAMN02745216_00688"/>
<dbReference type="SUPFAM" id="SSF46689">
    <property type="entry name" value="Homeodomain-like"/>
    <property type="match status" value="1"/>
</dbReference>
<name>A0A1M6EM36_9BACT</name>
<gene>
    <name evidence="6" type="ORF">SAMN02745216_00688</name>
</gene>
<dbReference type="InterPro" id="IPR036271">
    <property type="entry name" value="Tet_transcr_reg_TetR-rel_C_sf"/>
</dbReference>
<dbReference type="Gene3D" id="1.10.1660.10">
    <property type="match status" value="1"/>
</dbReference>
<dbReference type="SUPFAM" id="SSF48498">
    <property type="entry name" value="Tetracyclin repressor-like, C-terminal domain"/>
    <property type="match status" value="1"/>
</dbReference>
<evidence type="ECO:0000259" key="4">
    <source>
        <dbReference type="PROSITE" id="PS50937"/>
    </source>
</evidence>
<feature type="DNA-binding region" description="H-T-H motif" evidence="2">
    <location>
        <begin position="128"/>
        <end position="147"/>
    </location>
</feature>
<dbReference type="InterPro" id="IPR009057">
    <property type="entry name" value="Homeodomain-like_sf"/>
</dbReference>
<evidence type="ECO:0000256" key="3">
    <source>
        <dbReference type="SAM" id="MobiDB-lite"/>
    </source>
</evidence>
<keyword evidence="7" id="KW-1185">Reference proteome</keyword>
<dbReference type="OrthoDB" id="9802944at2"/>
<dbReference type="PANTHER" id="PTHR30055">
    <property type="entry name" value="HTH-TYPE TRANSCRIPTIONAL REGULATOR RUTR"/>
    <property type="match status" value="1"/>
</dbReference>
<dbReference type="InterPro" id="IPR009061">
    <property type="entry name" value="DNA-bd_dom_put_sf"/>
</dbReference>
<dbReference type="PRINTS" id="PR00455">
    <property type="entry name" value="HTHTETR"/>
</dbReference>
<reference evidence="7" key="1">
    <citation type="submission" date="2016-11" db="EMBL/GenBank/DDBJ databases">
        <authorList>
            <person name="Varghese N."/>
            <person name="Submissions S."/>
        </authorList>
    </citation>
    <scope>NUCLEOTIDE SEQUENCE [LARGE SCALE GENOMIC DNA]</scope>
    <source>
        <strain evidence="7">DSM 16219</strain>
    </source>
</reference>
<dbReference type="SMART" id="SM00422">
    <property type="entry name" value="HTH_MERR"/>
    <property type="match status" value="1"/>
</dbReference>
<evidence type="ECO:0000313" key="7">
    <source>
        <dbReference type="Proteomes" id="UP000183994"/>
    </source>
</evidence>
<dbReference type="Pfam" id="PF13411">
    <property type="entry name" value="MerR_1"/>
    <property type="match status" value="1"/>
</dbReference>
<accession>A0A1M6EM36</accession>
<dbReference type="RefSeq" id="WP_073472853.1">
    <property type="nucleotide sequence ID" value="NZ_FQZU01000002.1"/>
</dbReference>
<dbReference type="InterPro" id="IPR000551">
    <property type="entry name" value="MerR-type_HTH_dom"/>
</dbReference>
<keyword evidence="1 2" id="KW-0238">DNA-binding</keyword>
<proteinExistence type="predicted"/>
<dbReference type="InterPro" id="IPR050109">
    <property type="entry name" value="HTH-type_TetR-like_transc_reg"/>
</dbReference>
<dbReference type="GO" id="GO:0000976">
    <property type="term" value="F:transcription cis-regulatory region binding"/>
    <property type="evidence" value="ECO:0007669"/>
    <property type="project" value="TreeGrafter"/>
</dbReference>
<dbReference type="InterPro" id="IPR001647">
    <property type="entry name" value="HTH_TetR"/>
</dbReference>
<evidence type="ECO:0000256" key="2">
    <source>
        <dbReference type="PROSITE-ProRule" id="PRU00335"/>
    </source>
</evidence>
<protein>
    <submittedName>
        <fullName evidence="6">Transcriptional regulator, TetR family</fullName>
    </submittedName>
</protein>
<dbReference type="EMBL" id="FQZU01000002">
    <property type="protein sequence ID" value="SHI86449.1"/>
    <property type="molecule type" value="Genomic_DNA"/>
</dbReference>
<evidence type="ECO:0000256" key="1">
    <source>
        <dbReference type="ARBA" id="ARBA00023125"/>
    </source>
</evidence>
<dbReference type="PROSITE" id="PS50937">
    <property type="entry name" value="HTH_MERR_2"/>
    <property type="match status" value="1"/>
</dbReference>
<dbReference type="PROSITE" id="PS50977">
    <property type="entry name" value="HTH_TETR_2"/>
    <property type="match status" value="1"/>
</dbReference>
<feature type="region of interest" description="Disordered" evidence="3">
    <location>
        <begin position="72"/>
        <end position="99"/>
    </location>
</feature>
<dbReference type="PANTHER" id="PTHR30055:SF226">
    <property type="entry name" value="HTH-TYPE TRANSCRIPTIONAL REGULATOR PKSA"/>
    <property type="match status" value="1"/>
</dbReference>
<dbReference type="Gene3D" id="1.10.357.10">
    <property type="entry name" value="Tetracycline Repressor, domain 2"/>
    <property type="match status" value="1"/>
</dbReference>
<dbReference type="AlphaFoldDB" id="A0A1M6EM36"/>